<keyword evidence="4" id="KW-1185">Reference proteome</keyword>
<feature type="region of interest" description="Disordered" evidence="1">
    <location>
        <begin position="103"/>
        <end position="177"/>
    </location>
</feature>
<evidence type="ECO:0000256" key="2">
    <source>
        <dbReference type="SAM" id="SignalP"/>
    </source>
</evidence>
<reference evidence="3" key="1">
    <citation type="submission" date="2023-06" db="EMBL/GenBank/DDBJ databases">
        <title>Genome-scale phylogeny and comparative genomics of the fungal order Sordariales.</title>
        <authorList>
            <consortium name="Lawrence Berkeley National Laboratory"/>
            <person name="Hensen N."/>
            <person name="Bonometti L."/>
            <person name="Westerberg I."/>
            <person name="Brannstrom I.O."/>
            <person name="Guillou S."/>
            <person name="Cros-Aarteil S."/>
            <person name="Calhoun S."/>
            <person name="Haridas S."/>
            <person name="Kuo A."/>
            <person name="Mondo S."/>
            <person name="Pangilinan J."/>
            <person name="Riley R."/>
            <person name="LaButti K."/>
            <person name="Andreopoulos B."/>
            <person name="Lipzen A."/>
            <person name="Chen C."/>
            <person name="Yanf M."/>
            <person name="Daum C."/>
            <person name="Ng V."/>
            <person name="Clum A."/>
            <person name="Steindorff A."/>
            <person name="Ohm R."/>
            <person name="Martin F."/>
            <person name="Silar P."/>
            <person name="Natvig D."/>
            <person name="Lalanne C."/>
            <person name="Gautier V."/>
            <person name="Ament-velasquez S.L."/>
            <person name="Kruys A."/>
            <person name="Hutchinson M.I."/>
            <person name="Powell A.J."/>
            <person name="Barry K."/>
            <person name="Miller A.N."/>
            <person name="Grigoriev I.V."/>
            <person name="Debuchy R."/>
            <person name="Gladieux P."/>
            <person name="Thoren M.H."/>
            <person name="Johannesson H."/>
        </authorList>
    </citation>
    <scope>NUCLEOTIDE SEQUENCE</scope>
    <source>
        <strain evidence="3">SMH3391-2</strain>
    </source>
</reference>
<sequence length="177" mass="17701">MHLLHLLGIVCLGSATAVLAQISCDQESCSGFPSQCPTVSRTVDICSSCFTADCITTQTVTASCGCPEPLVTIFRSHPCALGCDGLGACATEYALLNATDCPTTSTSTSASSTSITTTTGTSTGTSSSGTVTSTSTTSTSTPGTPAPATSTTITSSAPTTTTASSNAAGRPRPFKFW</sequence>
<protein>
    <submittedName>
        <fullName evidence="3">Uncharacterized protein</fullName>
    </submittedName>
</protein>
<feature type="chain" id="PRO_5041412058" evidence="2">
    <location>
        <begin position="21"/>
        <end position="177"/>
    </location>
</feature>
<name>A0AA40CGH2_9PEZI</name>
<organism evidence="3 4">
    <name type="scientific">Bombardia bombarda</name>
    <dbReference type="NCBI Taxonomy" id="252184"/>
    <lineage>
        <taxon>Eukaryota</taxon>
        <taxon>Fungi</taxon>
        <taxon>Dikarya</taxon>
        <taxon>Ascomycota</taxon>
        <taxon>Pezizomycotina</taxon>
        <taxon>Sordariomycetes</taxon>
        <taxon>Sordariomycetidae</taxon>
        <taxon>Sordariales</taxon>
        <taxon>Lasiosphaeriaceae</taxon>
        <taxon>Bombardia</taxon>
    </lineage>
</organism>
<gene>
    <name evidence="3" type="ORF">B0T17DRAFT_651238</name>
</gene>
<evidence type="ECO:0000313" key="3">
    <source>
        <dbReference type="EMBL" id="KAK0636454.1"/>
    </source>
</evidence>
<keyword evidence="2" id="KW-0732">Signal</keyword>
<proteinExistence type="predicted"/>
<feature type="signal peptide" evidence="2">
    <location>
        <begin position="1"/>
        <end position="20"/>
    </location>
</feature>
<accession>A0AA40CGH2</accession>
<dbReference type="EMBL" id="JAULSR010000001">
    <property type="protein sequence ID" value="KAK0636454.1"/>
    <property type="molecule type" value="Genomic_DNA"/>
</dbReference>
<feature type="compositionally biased region" description="Low complexity" evidence="1">
    <location>
        <begin position="103"/>
        <end position="165"/>
    </location>
</feature>
<evidence type="ECO:0000256" key="1">
    <source>
        <dbReference type="SAM" id="MobiDB-lite"/>
    </source>
</evidence>
<dbReference type="Proteomes" id="UP001174934">
    <property type="component" value="Unassembled WGS sequence"/>
</dbReference>
<comment type="caution">
    <text evidence="3">The sequence shown here is derived from an EMBL/GenBank/DDBJ whole genome shotgun (WGS) entry which is preliminary data.</text>
</comment>
<evidence type="ECO:0000313" key="4">
    <source>
        <dbReference type="Proteomes" id="UP001174934"/>
    </source>
</evidence>
<dbReference type="AlphaFoldDB" id="A0AA40CGH2"/>